<name>A0A2S6IF75_9ACTN</name>
<sequence length="127" mass="13851">MVREGVSGVEGIHVLERHDDAVVIALDDSTLLQGLGTLRWHLDEVLHRGPATLVIDLTQVHRLSSVTVAVLLRAKRQCRARGARVVLRGVSRSSLEVLQRTGLSPLFETMPATDGFRPAEQPRSAAS</sequence>
<proteinExistence type="predicted"/>
<dbReference type="InterPro" id="IPR002645">
    <property type="entry name" value="STAS_dom"/>
</dbReference>
<dbReference type="EMBL" id="PTJD01000012">
    <property type="protein sequence ID" value="PPK92872.1"/>
    <property type="molecule type" value="Genomic_DNA"/>
</dbReference>
<dbReference type="Proteomes" id="UP000239485">
    <property type="component" value="Unassembled WGS sequence"/>
</dbReference>
<protein>
    <submittedName>
        <fullName evidence="2">Anti-anti-sigma factor</fullName>
    </submittedName>
</protein>
<gene>
    <name evidence="2" type="ORF">CLV92_11245</name>
</gene>
<reference evidence="2 3" key="1">
    <citation type="submission" date="2018-02" db="EMBL/GenBank/DDBJ databases">
        <title>Genomic Encyclopedia of Archaeal and Bacterial Type Strains, Phase II (KMG-II): from individual species to whole genera.</title>
        <authorList>
            <person name="Goeker M."/>
        </authorList>
    </citation>
    <scope>NUCLEOTIDE SEQUENCE [LARGE SCALE GENOMIC DNA]</scope>
    <source>
        <strain evidence="2 3">DSM 22857</strain>
    </source>
</reference>
<organism evidence="2 3">
    <name type="scientific">Kineococcus xinjiangensis</name>
    <dbReference type="NCBI Taxonomy" id="512762"/>
    <lineage>
        <taxon>Bacteria</taxon>
        <taxon>Bacillati</taxon>
        <taxon>Actinomycetota</taxon>
        <taxon>Actinomycetes</taxon>
        <taxon>Kineosporiales</taxon>
        <taxon>Kineosporiaceae</taxon>
        <taxon>Kineococcus</taxon>
    </lineage>
</organism>
<dbReference type="PANTHER" id="PTHR33495">
    <property type="entry name" value="ANTI-SIGMA FACTOR ANTAGONIST TM_1081-RELATED-RELATED"/>
    <property type="match status" value="1"/>
</dbReference>
<evidence type="ECO:0000313" key="2">
    <source>
        <dbReference type="EMBL" id="PPK92872.1"/>
    </source>
</evidence>
<dbReference type="PROSITE" id="PS50801">
    <property type="entry name" value="STAS"/>
    <property type="match status" value="1"/>
</dbReference>
<accession>A0A2S6IF75</accession>
<evidence type="ECO:0000313" key="3">
    <source>
        <dbReference type="Proteomes" id="UP000239485"/>
    </source>
</evidence>
<dbReference type="CDD" id="cd07043">
    <property type="entry name" value="STAS_anti-anti-sigma_factors"/>
    <property type="match status" value="1"/>
</dbReference>
<comment type="caution">
    <text evidence="2">The sequence shown here is derived from an EMBL/GenBank/DDBJ whole genome shotgun (WGS) entry which is preliminary data.</text>
</comment>
<feature type="domain" description="STAS" evidence="1">
    <location>
        <begin position="15"/>
        <end position="123"/>
    </location>
</feature>
<dbReference type="Gene3D" id="3.30.750.24">
    <property type="entry name" value="STAS domain"/>
    <property type="match status" value="1"/>
</dbReference>
<dbReference type="Pfam" id="PF01740">
    <property type="entry name" value="STAS"/>
    <property type="match status" value="1"/>
</dbReference>
<dbReference type="InterPro" id="IPR036513">
    <property type="entry name" value="STAS_dom_sf"/>
</dbReference>
<dbReference type="SUPFAM" id="SSF52091">
    <property type="entry name" value="SpoIIaa-like"/>
    <property type="match status" value="1"/>
</dbReference>
<dbReference type="AlphaFoldDB" id="A0A2S6IF75"/>
<dbReference type="GO" id="GO:0043856">
    <property type="term" value="F:anti-sigma factor antagonist activity"/>
    <property type="evidence" value="ECO:0007669"/>
    <property type="project" value="TreeGrafter"/>
</dbReference>
<evidence type="ECO:0000259" key="1">
    <source>
        <dbReference type="PROSITE" id="PS50801"/>
    </source>
</evidence>
<keyword evidence="3" id="KW-1185">Reference proteome</keyword>
<dbReference type="PANTHER" id="PTHR33495:SF2">
    <property type="entry name" value="ANTI-SIGMA FACTOR ANTAGONIST TM_1081-RELATED"/>
    <property type="match status" value="1"/>
</dbReference>